<name>A0A4P9VNM4_9GAMM</name>
<proteinExistence type="predicted"/>
<evidence type="ECO:0000313" key="2">
    <source>
        <dbReference type="EMBL" id="RDH44249.1"/>
    </source>
</evidence>
<sequence>MGKIQHWLTRWLMSKRSDKGLLLCDFERIRYELKPCDVILVEGRSRIAEVIRRITQSPWSHAAMYIGRLHDIEDACVREQVALSCNCTPDTQLIIESELGLGTVIRPITAYEDDHLRVCRPRGLKYKDAQQVIAYAVNKLGHHYDVRQIVDLARFFLPWGIIPRRWRSSLFAKAPGPTTKTVCSTMIAEAFGRVQFPILPLVKANDDSGRVRLFMRNPKLCTPSDFDYSPYFKILKYPFLDYSYHASYRLLPWHGEVLLDDEEADQYLQEQTVVAQATDSAQNDTSQPASPKSSDKLVSSPPKTPNNRASTSILHKPPGTSYKTSTSSTSQSRVAPSSEAQAKVEASSSDEPPPQKLTRHPGDIYRDE</sequence>
<dbReference type="Proteomes" id="UP000257039">
    <property type="component" value="Unassembled WGS sequence"/>
</dbReference>
<feature type="region of interest" description="Disordered" evidence="1">
    <location>
        <begin position="276"/>
        <end position="368"/>
    </location>
</feature>
<comment type="caution">
    <text evidence="2">The sequence shown here is derived from an EMBL/GenBank/DDBJ whole genome shotgun (WGS) entry which is preliminary data.</text>
</comment>
<reference evidence="2 3" key="1">
    <citation type="submission" date="2017-04" db="EMBL/GenBank/DDBJ databases">
        <title>Draft genome sequence of Zooshikella ganghwensis VG4 isolated from Red Sea sediments.</title>
        <authorList>
            <person name="Rehman Z."/>
            <person name="Alam I."/>
            <person name="Kamau A."/>
            <person name="Bajic V."/>
            <person name="Leiknes T."/>
        </authorList>
    </citation>
    <scope>NUCLEOTIDE SEQUENCE [LARGE SCALE GENOMIC DNA]</scope>
    <source>
        <strain evidence="2 3">VG4</strain>
    </source>
</reference>
<dbReference type="EMBL" id="NDXW01000001">
    <property type="protein sequence ID" value="RDH44249.1"/>
    <property type="molecule type" value="Genomic_DNA"/>
</dbReference>
<evidence type="ECO:0000256" key="1">
    <source>
        <dbReference type="SAM" id="MobiDB-lite"/>
    </source>
</evidence>
<organism evidence="2 3">
    <name type="scientific">Zooshikella ganghwensis</name>
    <dbReference type="NCBI Taxonomy" id="202772"/>
    <lineage>
        <taxon>Bacteria</taxon>
        <taxon>Pseudomonadati</taxon>
        <taxon>Pseudomonadota</taxon>
        <taxon>Gammaproteobacteria</taxon>
        <taxon>Oceanospirillales</taxon>
        <taxon>Zooshikellaceae</taxon>
        <taxon>Zooshikella</taxon>
    </lineage>
</organism>
<evidence type="ECO:0000313" key="3">
    <source>
        <dbReference type="Proteomes" id="UP000257039"/>
    </source>
</evidence>
<dbReference type="InterPro" id="IPR038765">
    <property type="entry name" value="Papain-like_cys_pep_sf"/>
</dbReference>
<gene>
    <name evidence="2" type="ORF">B9G39_12765</name>
</gene>
<protein>
    <recommendedName>
        <fullName evidence="4">Lipo-like protein</fullName>
    </recommendedName>
</protein>
<dbReference type="Gene3D" id="3.90.1720.10">
    <property type="entry name" value="endopeptidase domain like (from Nostoc punctiforme)"/>
    <property type="match status" value="1"/>
</dbReference>
<dbReference type="SUPFAM" id="SSF54001">
    <property type="entry name" value="Cysteine proteinases"/>
    <property type="match status" value="1"/>
</dbReference>
<keyword evidence="3" id="KW-1185">Reference proteome</keyword>
<dbReference type="AlphaFoldDB" id="A0A4P9VNM4"/>
<accession>A0A4P9VNM4</accession>
<feature type="compositionally biased region" description="Polar residues" evidence="1">
    <location>
        <begin position="276"/>
        <end position="292"/>
    </location>
</feature>
<evidence type="ECO:0008006" key="4">
    <source>
        <dbReference type="Google" id="ProtNLM"/>
    </source>
</evidence>
<dbReference type="RefSeq" id="WP_094787441.1">
    <property type="nucleotide sequence ID" value="NZ_NDXW01000001.1"/>
</dbReference>
<feature type="compositionally biased region" description="Low complexity" evidence="1">
    <location>
        <begin position="320"/>
        <end position="338"/>
    </location>
</feature>